<reference evidence="1 2" key="1">
    <citation type="journal article" date="2019" name="Nat. Ecol. Evol.">
        <title>Megaphylogeny resolves global patterns of mushroom evolution.</title>
        <authorList>
            <person name="Varga T."/>
            <person name="Krizsan K."/>
            <person name="Foldi C."/>
            <person name="Dima B."/>
            <person name="Sanchez-Garcia M."/>
            <person name="Sanchez-Ramirez S."/>
            <person name="Szollosi G.J."/>
            <person name="Szarkandi J.G."/>
            <person name="Papp V."/>
            <person name="Albert L."/>
            <person name="Andreopoulos W."/>
            <person name="Angelini C."/>
            <person name="Antonin V."/>
            <person name="Barry K.W."/>
            <person name="Bougher N.L."/>
            <person name="Buchanan P."/>
            <person name="Buyck B."/>
            <person name="Bense V."/>
            <person name="Catcheside P."/>
            <person name="Chovatia M."/>
            <person name="Cooper J."/>
            <person name="Damon W."/>
            <person name="Desjardin D."/>
            <person name="Finy P."/>
            <person name="Geml J."/>
            <person name="Haridas S."/>
            <person name="Hughes K."/>
            <person name="Justo A."/>
            <person name="Karasinski D."/>
            <person name="Kautmanova I."/>
            <person name="Kiss B."/>
            <person name="Kocsube S."/>
            <person name="Kotiranta H."/>
            <person name="LaButti K.M."/>
            <person name="Lechner B.E."/>
            <person name="Liimatainen K."/>
            <person name="Lipzen A."/>
            <person name="Lukacs Z."/>
            <person name="Mihaltcheva S."/>
            <person name="Morgado L.N."/>
            <person name="Niskanen T."/>
            <person name="Noordeloos M.E."/>
            <person name="Ohm R.A."/>
            <person name="Ortiz-Santana B."/>
            <person name="Ovrebo C."/>
            <person name="Racz N."/>
            <person name="Riley R."/>
            <person name="Savchenko A."/>
            <person name="Shiryaev A."/>
            <person name="Soop K."/>
            <person name="Spirin V."/>
            <person name="Szebenyi C."/>
            <person name="Tomsovsky M."/>
            <person name="Tulloss R.E."/>
            <person name="Uehling J."/>
            <person name="Grigoriev I.V."/>
            <person name="Vagvolgyi C."/>
            <person name="Papp T."/>
            <person name="Martin F.M."/>
            <person name="Miettinen O."/>
            <person name="Hibbett D.S."/>
            <person name="Nagy L.G."/>
        </authorList>
    </citation>
    <scope>NUCLEOTIDE SEQUENCE [LARGE SCALE GENOMIC DNA]</scope>
    <source>
        <strain evidence="1 2">NL-1719</strain>
    </source>
</reference>
<keyword evidence="2" id="KW-1185">Reference proteome</keyword>
<dbReference type="EMBL" id="ML208375">
    <property type="protein sequence ID" value="TFK67447.1"/>
    <property type="molecule type" value="Genomic_DNA"/>
</dbReference>
<accession>A0ACD3AR88</accession>
<name>A0ACD3AR88_9AGAR</name>
<protein>
    <submittedName>
        <fullName evidence="1">Uncharacterized protein</fullName>
    </submittedName>
</protein>
<proteinExistence type="predicted"/>
<organism evidence="1 2">
    <name type="scientific">Pluteus cervinus</name>
    <dbReference type="NCBI Taxonomy" id="181527"/>
    <lineage>
        <taxon>Eukaryota</taxon>
        <taxon>Fungi</taxon>
        <taxon>Dikarya</taxon>
        <taxon>Basidiomycota</taxon>
        <taxon>Agaricomycotina</taxon>
        <taxon>Agaricomycetes</taxon>
        <taxon>Agaricomycetidae</taxon>
        <taxon>Agaricales</taxon>
        <taxon>Pluteineae</taxon>
        <taxon>Pluteaceae</taxon>
        <taxon>Pluteus</taxon>
    </lineage>
</organism>
<gene>
    <name evidence="1" type="ORF">BDN72DRAFT_960972</name>
</gene>
<dbReference type="Proteomes" id="UP000308600">
    <property type="component" value="Unassembled WGS sequence"/>
</dbReference>
<evidence type="ECO:0000313" key="2">
    <source>
        <dbReference type="Proteomes" id="UP000308600"/>
    </source>
</evidence>
<evidence type="ECO:0000313" key="1">
    <source>
        <dbReference type="EMBL" id="TFK67447.1"/>
    </source>
</evidence>
<sequence length="325" mass="35963">MLHLASCSGPTGETPRMFGAQRLSHLSPTLNFSLLVCLWMSCSQAVVLWMCVGDVGDTFGLHICGLIGMKQTQEHQEGQEEDGQQQGTRSRLSSTLGNKAGGLNFRCGASSHDGLDPGAVRDQCTLGSLLEKAEKEKKEAEEDKARGNSKEILVGLVLLCKTPGSPGPKSHKITCARGGCSSESTTPQSPQRSPISLLYQPYRHLVTRVHPSIFHQRWTERPVLIHLIVQFKVDWRGLHITFKVRRPVPHRTYVRPQDLGHISPLQPPPLSGLAVQSTGVGVSPTRTCQVPKRDAQEVGWHFLRRLTNLTSQWLFVLLSCHVRHE</sequence>